<evidence type="ECO:0000256" key="8">
    <source>
        <dbReference type="ARBA" id="ARBA00022723"/>
    </source>
</evidence>
<proteinExistence type="inferred from homology"/>
<accession>A0AAP0S3A6</accession>
<dbReference type="InterPro" id="IPR050369">
    <property type="entry name" value="RBOH/FRE"/>
</dbReference>
<dbReference type="PROSITE" id="PS51384">
    <property type="entry name" value="FAD_FR"/>
    <property type="match status" value="1"/>
</dbReference>
<comment type="caution">
    <text evidence="20">The sequence shown here is derived from an EMBL/GenBank/DDBJ whole genome shotgun (WGS) entry which is preliminary data.</text>
</comment>
<evidence type="ECO:0000256" key="11">
    <source>
        <dbReference type="ARBA" id="ARBA00023002"/>
    </source>
</evidence>
<evidence type="ECO:0000313" key="20">
    <source>
        <dbReference type="EMBL" id="KAK9286399.1"/>
    </source>
</evidence>
<dbReference type="Pfam" id="PF08030">
    <property type="entry name" value="NAD_binding_6"/>
    <property type="match status" value="1"/>
</dbReference>
<evidence type="ECO:0000256" key="17">
    <source>
        <dbReference type="ARBA" id="ARBA00066905"/>
    </source>
</evidence>
<dbReference type="GO" id="GO:0140618">
    <property type="term" value="F:ferric-chelate reductase (NADH) activity"/>
    <property type="evidence" value="ECO:0007669"/>
    <property type="project" value="UniProtKB-EC"/>
</dbReference>
<dbReference type="SFLD" id="SFLDG01168">
    <property type="entry name" value="Ferric_reductase_subgroup_(FRE"/>
    <property type="match status" value="1"/>
</dbReference>
<comment type="cofactor">
    <cofactor evidence="1">
        <name>FAD</name>
        <dbReference type="ChEBI" id="CHEBI:57692"/>
    </cofactor>
</comment>
<evidence type="ECO:0000256" key="13">
    <source>
        <dbReference type="ARBA" id="ARBA00023027"/>
    </source>
</evidence>
<keyword evidence="10 18" id="KW-1133">Transmembrane helix</keyword>
<evidence type="ECO:0000256" key="7">
    <source>
        <dbReference type="ARBA" id="ARBA00022692"/>
    </source>
</evidence>
<dbReference type="AlphaFoldDB" id="A0AAP0S3A6"/>
<evidence type="ECO:0000256" key="2">
    <source>
        <dbReference type="ARBA" id="ARBA00004141"/>
    </source>
</evidence>
<feature type="transmembrane region" description="Helical" evidence="18">
    <location>
        <begin position="32"/>
        <end position="52"/>
    </location>
</feature>
<reference evidence="20 21" key="1">
    <citation type="journal article" date="2024" name="Plant J.">
        <title>Genome sequences and population genomics reveal climatic adaptation and genomic divergence between two closely related sweetgum species.</title>
        <authorList>
            <person name="Xu W.Q."/>
            <person name="Ren C.Q."/>
            <person name="Zhang X.Y."/>
            <person name="Comes H.P."/>
            <person name="Liu X.H."/>
            <person name="Li Y.G."/>
            <person name="Kettle C.J."/>
            <person name="Jalonen R."/>
            <person name="Gaisberger H."/>
            <person name="Ma Y.Z."/>
            <person name="Qiu Y.X."/>
        </authorList>
    </citation>
    <scope>NUCLEOTIDE SEQUENCE [LARGE SCALE GENOMIC DNA]</scope>
    <source>
        <strain evidence="20">Hangzhou</strain>
    </source>
</reference>
<keyword evidence="13" id="KW-0520">NAD</keyword>
<evidence type="ECO:0000256" key="12">
    <source>
        <dbReference type="ARBA" id="ARBA00023004"/>
    </source>
</evidence>
<dbReference type="SFLD" id="SFLDS00052">
    <property type="entry name" value="Ferric_Reductase_Domain"/>
    <property type="match status" value="1"/>
</dbReference>
<dbReference type="GO" id="GO:0005886">
    <property type="term" value="C:plasma membrane"/>
    <property type="evidence" value="ECO:0007669"/>
    <property type="project" value="TreeGrafter"/>
</dbReference>
<evidence type="ECO:0000259" key="19">
    <source>
        <dbReference type="PROSITE" id="PS51384"/>
    </source>
</evidence>
<comment type="catalytic activity">
    <reaction evidence="16">
        <text>2 a Fe(II)-siderophore + NAD(+) + H(+) = 2 a Fe(III)-siderophore + NADH</text>
        <dbReference type="Rhea" id="RHEA:15061"/>
        <dbReference type="Rhea" id="RHEA-COMP:11342"/>
        <dbReference type="Rhea" id="RHEA-COMP:11344"/>
        <dbReference type="ChEBI" id="CHEBI:15378"/>
        <dbReference type="ChEBI" id="CHEBI:29033"/>
        <dbReference type="ChEBI" id="CHEBI:29034"/>
        <dbReference type="ChEBI" id="CHEBI:57540"/>
        <dbReference type="ChEBI" id="CHEBI:57945"/>
        <dbReference type="EC" id="1.16.1.7"/>
    </reaction>
</comment>
<dbReference type="GO" id="GO:0006811">
    <property type="term" value="P:monoatomic ion transport"/>
    <property type="evidence" value="ECO:0007669"/>
    <property type="project" value="UniProtKB-KW"/>
</dbReference>
<sequence length="748" mass="84136">MAMDQPLLLSTTEEAYVKKTNRTRFFVSSARWVLKITMWVIFVAWIALFFMIPSTFGTTLYDDWVDATSGTLFGETGTVFLLYSGPILIIAILAIPYLIMSGKEEEEAEEEPKEKKTPRFRLRTFPVLVDGPFGVVSAAELIGIILFPVFVIWAVYAYTVVNYSILPDYGSLTPGEKGTFMLQMTAYCFGLIALSCLAFLFLPIARGSILLRLIDIPFEHATRYHIWLGNLTMFLLTLHGLSYMIVWIIRGILLKEIVEWKSDGGANFAGVICYCFGLLMWVTTLPPIRKKYFELFFYTHQLYILFVIFLALHVGDTNFSKAAGGIFLFMLDRFLRFCQSRRTVGIISATSFPCGTVKLVVSKPESLRYNALGFIFLRIRELSSLQWHPFSVSSSPLDGKYHISVLIKAVGDWTTKLRGKISNISAEESQTELSIQPHSKITASVEGPYGHESPYHLMYENLILVAGGSGISPFLAILSDILHRTKERKPCLPRNILIVWAVKKSNALSLLSTVNIESICPFFSDKLNIEMQAYITQEFGPPLEEGNVNKAMISSVFPVSNEGGMSVLVGTGNKMWPGIYVVSSTIGFVICLGLLDIYYINPFSISKWWYRGLLWVACMVLSVFIFGGLVVALWHHWERTSAKEECEENREKIDIVKHNEQLANEDVFQEKLASSSTIIYGCRPDFREIFGSMSKRWGHVDVGPFISLSDSIVTKPESELYHEADGRKQHDCSIGSTTILPSVESKGA</sequence>
<keyword evidence="12" id="KW-0408">Iron</keyword>
<keyword evidence="7 18" id="KW-0812">Transmembrane</keyword>
<comment type="subcellular location">
    <subcellularLocation>
        <location evidence="2">Membrane</location>
        <topology evidence="2">Multi-pass membrane protein</topology>
    </subcellularLocation>
</comment>
<dbReference type="InterPro" id="IPR017927">
    <property type="entry name" value="FAD-bd_FR_type"/>
</dbReference>
<feature type="transmembrane region" description="Helical" evidence="18">
    <location>
        <begin position="579"/>
        <end position="600"/>
    </location>
</feature>
<feature type="transmembrane region" description="Helical" evidence="18">
    <location>
        <begin position="226"/>
        <end position="253"/>
    </location>
</feature>
<dbReference type="InterPro" id="IPR013121">
    <property type="entry name" value="Fe_red_NAD-bd_6"/>
</dbReference>
<dbReference type="Gene3D" id="3.40.50.80">
    <property type="entry name" value="Nucleotide-binding domain of ferredoxin-NADP reductase (FNR) module"/>
    <property type="match status" value="1"/>
</dbReference>
<evidence type="ECO:0000256" key="15">
    <source>
        <dbReference type="ARBA" id="ARBA00023136"/>
    </source>
</evidence>
<evidence type="ECO:0000256" key="10">
    <source>
        <dbReference type="ARBA" id="ARBA00022989"/>
    </source>
</evidence>
<feature type="transmembrane region" description="Helical" evidence="18">
    <location>
        <begin position="80"/>
        <end position="99"/>
    </location>
</feature>
<protein>
    <recommendedName>
        <fullName evidence="17">ferric-chelate reductase (NADH)</fullName>
        <ecNumber evidence="17">1.16.1.7</ecNumber>
    </recommendedName>
</protein>
<feature type="transmembrane region" description="Helical" evidence="18">
    <location>
        <begin position="181"/>
        <end position="205"/>
    </location>
</feature>
<keyword evidence="5" id="KW-0349">Heme</keyword>
<keyword evidence="9" id="KW-0274">FAD</keyword>
<dbReference type="PANTHER" id="PTHR11972:SF167">
    <property type="entry name" value="FERRIC REDUCTION OXIDASE 7, CHLOROPLASTIC-LIKE"/>
    <property type="match status" value="1"/>
</dbReference>
<gene>
    <name evidence="20" type="ORF">L1049_014795</name>
</gene>
<feature type="domain" description="FAD-binding FR-type" evidence="19">
    <location>
        <begin position="339"/>
        <end position="455"/>
    </location>
</feature>
<keyword evidence="15 18" id="KW-0472">Membrane</keyword>
<dbReference type="Pfam" id="PF08022">
    <property type="entry name" value="FAD_binding_8"/>
    <property type="match status" value="1"/>
</dbReference>
<dbReference type="InterPro" id="IPR039261">
    <property type="entry name" value="FNR_nucleotide-bd"/>
</dbReference>
<evidence type="ECO:0000256" key="6">
    <source>
        <dbReference type="ARBA" id="ARBA00022630"/>
    </source>
</evidence>
<dbReference type="FunFam" id="3.40.50.80:FF:000036">
    <property type="entry name" value="Ferric reduction oxidase 6"/>
    <property type="match status" value="1"/>
</dbReference>
<keyword evidence="8" id="KW-0479">Metal-binding</keyword>
<dbReference type="InterPro" id="IPR013130">
    <property type="entry name" value="Fe3_Rdtase_TM_dom"/>
</dbReference>
<dbReference type="Proteomes" id="UP001415857">
    <property type="component" value="Unassembled WGS sequence"/>
</dbReference>
<keyword evidence="4" id="KW-0813">Transport</keyword>
<evidence type="ECO:0000256" key="3">
    <source>
        <dbReference type="ARBA" id="ARBA00006278"/>
    </source>
</evidence>
<comment type="similarity">
    <text evidence="3">Belongs to the ferric reductase (FRE) family.</text>
</comment>
<evidence type="ECO:0000256" key="4">
    <source>
        <dbReference type="ARBA" id="ARBA00022448"/>
    </source>
</evidence>
<keyword evidence="14" id="KW-0406">Ion transport</keyword>
<dbReference type="SUPFAM" id="SSF63380">
    <property type="entry name" value="Riboflavin synthase domain-like"/>
    <property type="match status" value="1"/>
</dbReference>
<dbReference type="SUPFAM" id="SSF52343">
    <property type="entry name" value="Ferredoxin reductase-like, C-terminal NADP-linked domain"/>
    <property type="match status" value="1"/>
</dbReference>
<dbReference type="InterPro" id="IPR017938">
    <property type="entry name" value="Riboflavin_synthase-like_b-brl"/>
</dbReference>
<evidence type="ECO:0000313" key="21">
    <source>
        <dbReference type="Proteomes" id="UP001415857"/>
    </source>
</evidence>
<evidence type="ECO:0000256" key="18">
    <source>
        <dbReference type="SAM" id="Phobius"/>
    </source>
</evidence>
<evidence type="ECO:0000256" key="5">
    <source>
        <dbReference type="ARBA" id="ARBA00022617"/>
    </source>
</evidence>
<organism evidence="20 21">
    <name type="scientific">Liquidambar formosana</name>
    <name type="common">Formosan gum</name>
    <dbReference type="NCBI Taxonomy" id="63359"/>
    <lineage>
        <taxon>Eukaryota</taxon>
        <taxon>Viridiplantae</taxon>
        <taxon>Streptophyta</taxon>
        <taxon>Embryophyta</taxon>
        <taxon>Tracheophyta</taxon>
        <taxon>Spermatophyta</taxon>
        <taxon>Magnoliopsida</taxon>
        <taxon>eudicotyledons</taxon>
        <taxon>Gunneridae</taxon>
        <taxon>Pentapetalae</taxon>
        <taxon>Saxifragales</taxon>
        <taxon>Altingiaceae</taxon>
        <taxon>Liquidambar</taxon>
    </lineage>
</organism>
<feature type="transmembrane region" description="Helical" evidence="18">
    <location>
        <begin position="295"/>
        <end position="313"/>
    </location>
</feature>
<feature type="transmembrane region" description="Helical" evidence="18">
    <location>
        <begin position="141"/>
        <end position="161"/>
    </location>
</feature>
<dbReference type="InterPro" id="IPR013112">
    <property type="entry name" value="FAD-bd_8"/>
</dbReference>
<dbReference type="GO" id="GO:0046872">
    <property type="term" value="F:metal ion binding"/>
    <property type="evidence" value="ECO:0007669"/>
    <property type="project" value="UniProtKB-KW"/>
</dbReference>
<evidence type="ECO:0000256" key="1">
    <source>
        <dbReference type="ARBA" id="ARBA00001974"/>
    </source>
</evidence>
<dbReference type="CDD" id="cd06186">
    <property type="entry name" value="NOX_Duox_like_FAD_NADP"/>
    <property type="match status" value="1"/>
</dbReference>
<dbReference type="EC" id="1.16.1.7" evidence="17"/>
<keyword evidence="11" id="KW-0560">Oxidoreductase</keyword>
<keyword evidence="21" id="KW-1185">Reference proteome</keyword>
<evidence type="ECO:0000256" key="9">
    <source>
        <dbReference type="ARBA" id="ARBA00022827"/>
    </source>
</evidence>
<feature type="transmembrane region" description="Helical" evidence="18">
    <location>
        <begin position="612"/>
        <end position="634"/>
    </location>
</feature>
<dbReference type="Pfam" id="PF01794">
    <property type="entry name" value="Ferric_reduct"/>
    <property type="match status" value="1"/>
</dbReference>
<dbReference type="EMBL" id="JBBPBK010000004">
    <property type="protein sequence ID" value="KAK9286399.1"/>
    <property type="molecule type" value="Genomic_DNA"/>
</dbReference>
<dbReference type="PANTHER" id="PTHR11972">
    <property type="entry name" value="NADPH OXIDASE"/>
    <property type="match status" value="1"/>
</dbReference>
<keyword evidence="6" id="KW-0285">Flavoprotein</keyword>
<feature type="transmembrane region" description="Helical" evidence="18">
    <location>
        <begin position="265"/>
        <end position="283"/>
    </location>
</feature>
<evidence type="ECO:0000256" key="14">
    <source>
        <dbReference type="ARBA" id="ARBA00023065"/>
    </source>
</evidence>
<name>A0AAP0S3A6_LIQFO</name>
<evidence type="ECO:0000256" key="16">
    <source>
        <dbReference type="ARBA" id="ARBA00050970"/>
    </source>
</evidence>